<comment type="caution">
    <text evidence="1">The sequence shown here is derived from an EMBL/GenBank/DDBJ whole genome shotgun (WGS) entry which is preliminary data.</text>
</comment>
<dbReference type="AlphaFoldDB" id="I0WDC2"/>
<gene>
    <name evidence="1" type="ORF">W5A_09139</name>
</gene>
<dbReference type="EMBL" id="AJJU01000011">
    <property type="protein sequence ID" value="EID74388.1"/>
    <property type="molecule type" value="Genomic_DNA"/>
</dbReference>
<dbReference type="eggNOG" id="COG0545">
    <property type="taxonomic scope" value="Bacteria"/>
</dbReference>
<organism evidence="1 2">
    <name type="scientific">Imtechella halotolerans K1</name>
    <dbReference type="NCBI Taxonomy" id="946077"/>
    <lineage>
        <taxon>Bacteria</taxon>
        <taxon>Pseudomonadati</taxon>
        <taxon>Bacteroidota</taxon>
        <taxon>Flavobacteriia</taxon>
        <taxon>Flavobacteriales</taxon>
        <taxon>Flavobacteriaceae</taxon>
        <taxon>Imtechella</taxon>
    </lineage>
</organism>
<dbReference type="RefSeq" id="WP_008239736.1">
    <property type="nucleotide sequence ID" value="NZ_AJJU01000011.1"/>
</dbReference>
<dbReference type="PROSITE" id="PS51257">
    <property type="entry name" value="PROKAR_LIPOPROTEIN"/>
    <property type="match status" value="1"/>
</dbReference>
<dbReference type="Gene3D" id="3.10.50.40">
    <property type="match status" value="1"/>
</dbReference>
<name>I0WDC2_9FLAO</name>
<evidence type="ECO:0000313" key="2">
    <source>
        <dbReference type="Proteomes" id="UP000005938"/>
    </source>
</evidence>
<dbReference type="OrthoDB" id="1424215at2"/>
<accession>I0WDC2</accession>
<dbReference type="GO" id="GO:0003755">
    <property type="term" value="F:peptidyl-prolyl cis-trans isomerase activity"/>
    <property type="evidence" value="ECO:0007669"/>
    <property type="project" value="InterPro"/>
</dbReference>
<dbReference type="Proteomes" id="UP000005938">
    <property type="component" value="Unassembled WGS sequence"/>
</dbReference>
<reference evidence="1 2" key="1">
    <citation type="journal article" date="2012" name="J. Bacteriol.">
        <title>Genome Sequence of the Halotolerant Bacterium Imtechella halotolerans K1T.</title>
        <authorList>
            <person name="Kumar S."/>
            <person name="Vikram S."/>
            <person name="Subramanian S."/>
            <person name="Raghava G.P."/>
            <person name="Pinnaka A.K."/>
        </authorList>
    </citation>
    <scope>NUCLEOTIDE SEQUENCE [LARGE SCALE GENOMIC DNA]</scope>
    <source>
        <strain evidence="1 2">K1</strain>
    </source>
</reference>
<dbReference type="InterPro" id="IPR046357">
    <property type="entry name" value="PPIase_dom_sf"/>
</dbReference>
<keyword evidence="2" id="KW-1185">Reference proteome</keyword>
<sequence>MIRNRIAVVLGGLSLLVISCKKDDDVVIEPPRDMLEVSIENDEAIVSFLETHFYNYDEFANPVEGFDYQIVVDTISGDNAGKTPLIDQVQSKTIKVKNADGDEIDHKLYYLIAREGVGANPTVADSVYVNHKGSVLSTGVVFENQMNNYRPIWMDILGDWKIGSVMWTPNYEYAAGVALGYRELVVELKASSGDVVDNGDGTFEFADNYGIGAFFIPSGAFYFQGSGAVPAYAPVLFQVNLLLTKNIDHDKDGVPSICEIEYDATKGQVSFPNCNDTAYPSYADKTCTENLCD</sequence>
<dbReference type="STRING" id="946077.W5A_09139"/>
<dbReference type="PATRIC" id="fig|946077.3.peg.1850"/>
<protein>
    <submittedName>
        <fullName evidence="1">Rotamase</fullName>
    </submittedName>
</protein>
<evidence type="ECO:0000313" key="1">
    <source>
        <dbReference type="EMBL" id="EID74388.1"/>
    </source>
</evidence>
<proteinExistence type="predicted"/>